<name>A0A8H4RR12_9HELO</name>
<dbReference type="Proteomes" id="UP000566819">
    <property type="component" value="Unassembled WGS sequence"/>
</dbReference>
<dbReference type="EMBL" id="JAAMPI010000265">
    <property type="protein sequence ID" value="KAF4633385.1"/>
    <property type="molecule type" value="Genomic_DNA"/>
</dbReference>
<gene>
    <name evidence="1" type="ORF">G7Y89_g4737</name>
</gene>
<accession>A0A8H4RR12</accession>
<sequence>MKWDCWAKKRTWAFLCDAIAKHPWLKKEKLDDADDPLEIPDWWRHDILDRWIYILVKNVKMFKKRDPESSLETPLRQNKWVKGQTTAKASLKFLYISCHLEVHRPDLVIF</sequence>
<organism evidence="1 2">
    <name type="scientific">Cudoniella acicularis</name>
    <dbReference type="NCBI Taxonomy" id="354080"/>
    <lineage>
        <taxon>Eukaryota</taxon>
        <taxon>Fungi</taxon>
        <taxon>Dikarya</taxon>
        <taxon>Ascomycota</taxon>
        <taxon>Pezizomycotina</taxon>
        <taxon>Leotiomycetes</taxon>
        <taxon>Helotiales</taxon>
        <taxon>Tricladiaceae</taxon>
        <taxon>Cudoniella</taxon>
    </lineage>
</organism>
<keyword evidence="2" id="KW-1185">Reference proteome</keyword>
<reference evidence="1 2" key="1">
    <citation type="submission" date="2020-03" db="EMBL/GenBank/DDBJ databases">
        <title>Draft Genome Sequence of Cudoniella acicularis.</title>
        <authorList>
            <person name="Buettner E."/>
            <person name="Kellner H."/>
        </authorList>
    </citation>
    <scope>NUCLEOTIDE SEQUENCE [LARGE SCALE GENOMIC DNA]</scope>
    <source>
        <strain evidence="1 2">DSM 108380</strain>
    </source>
</reference>
<dbReference type="AlphaFoldDB" id="A0A8H4RR12"/>
<comment type="caution">
    <text evidence="1">The sequence shown here is derived from an EMBL/GenBank/DDBJ whole genome shotgun (WGS) entry which is preliminary data.</text>
</comment>
<evidence type="ECO:0000313" key="2">
    <source>
        <dbReference type="Proteomes" id="UP000566819"/>
    </source>
</evidence>
<protein>
    <submittedName>
        <fullName evidence="1">Uncharacterized protein</fullName>
    </submittedName>
</protein>
<proteinExistence type="predicted"/>
<evidence type="ECO:0000313" key="1">
    <source>
        <dbReference type="EMBL" id="KAF4633385.1"/>
    </source>
</evidence>